<dbReference type="EMBL" id="VCKY01000034">
    <property type="protein sequence ID" value="TMR22080.1"/>
    <property type="molecule type" value="Genomic_DNA"/>
</dbReference>
<name>A0A5S4G800_9ACTN</name>
<proteinExistence type="predicted"/>
<dbReference type="OrthoDB" id="3519135at2"/>
<dbReference type="AlphaFoldDB" id="A0A5S4G800"/>
<comment type="caution">
    <text evidence="1">The sequence shown here is derived from an EMBL/GenBank/DDBJ whole genome shotgun (WGS) entry which is preliminary data.</text>
</comment>
<keyword evidence="2" id="KW-1185">Reference proteome</keyword>
<reference evidence="1 2" key="1">
    <citation type="submission" date="2019-05" db="EMBL/GenBank/DDBJ databases">
        <title>Draft genome sequence of Nonomuraea turkmeniaca DSM 43926.</title>
        <authorList>
            <person name="Saricaoglu S."/>
            <person name="Isik K."/>
        </authorList>
    </citation>
    <scope>NUCLEOTIDE SEQUENCE [LARGE SCALE GENOMIC DNA]</scope>
    <source>
        <strain evidence="1 2">DSM 43926</strain>
    </source>
</reference>
<gene>
    <name evidence="1" type="ORF">ETD86_13000</name>
</gene>
<dbReference type="Proteomes" id="UP000309128">
    <property type="component" value="Unassembled WGS sequence"/>
</dbReference>
<accession>A0A5S4G800</accession>
<dbReference type="RefSeq" id="WP_138666388.1">
    <property type="nucleotide sequence ID" value="NZ_VCKY01000034.1"/>
</dbReference>
<evidence type="ECO:0000313" key="1">
    <source>
        <dbReference type="EMBL" id="TMR22080.1"/>
    </source>
</evidence>
<evidence type="ECO:0000313" key="2">
    <source>
        <dbReference type="Proteomes" id="UP000309128"/>
    </source>
</evidence>
<sequence length="266" mass="30231">MPEKTEIKVSKAAGQEAIEAIIERRQNAGDAGAEHLLHDDPTENPLPVLNHLLQQRHHRRHLITDADVLDALLVLGYIRSQDIPHVPAVINRLEHELLELGRALKIPLIRLAEPLGLRSAQAVDHRILRARAAANGLPRNERVERAHRLAATPDTSAANREARWYDRNALKLYDTAGELIALRRKHDELLDDDLAKQIIDLARAHREMVWPLSPDSYPTLRWMAHTMLGIVEDLEQDYEEFRAKAEELLPEMAKLARGQHHARFGS</sequence>
<organism evidence="1 2">
    <name type="scientific">Nonomuraea turkmeniaca</name>
    <dbReference type="NCBI Taxonomy" id="103838"/>
    <lineage>
        <taxon>Bacteria</taxon>
        <taxon>Bacillati</taxon>
        <taxon>Actinomycetota</taxon>
        <taxon>Actinomycetes</taxon>
        <taxon>Streptosporangiales</taxon>
        <taxon>Streptosporangiaceae</taxon>
        <taxon>Nonomuraea</taxon>
    </lineage>
</organism>
<protein>
    <submittedName>
        <fullName evidence="1">Uncharacterized protein</fullName>
    </submittedName>
</protein>